<dbReference type="EMBL" id="KE007236">
    <property type="protein sequence ID" value="EOR00120.1"/>
    <property type="molecule type" value="Genomic_DNA"/>
</dbReference>
<sequence>MRNPFNKFDMNVWSTSLINKINNSLKRRRSDDNVIGGNSKHQKVDDVFDSNGVRHDDHLHLHSTKLNDDDDEIVYPDNNLIDNDDDDNKANDDYWIGEDPADDRDDNVLPKHEFDKGYDDDSEVSAQSDQDEQDEVDNLDYISEDDQVDSNSNSNSNSNINLTHVDHVKQLENDQDNFGEQVVGEVDDDSNSDSDRVYSDSDNEQEQEQEYEKHEEHPHEHTKNTAKHNETIDLSSDSD</sequence>
<feature type="region of interest" description="Disordered" evidence="1">
    <location>
        <begin position="68"/>
        <end position="134"/>
    </location>
</feature>
<feature type="region of interest" description="Disordered" evidence="1">
    <location>
        <begin position="27"/>
        <end position="51"/>
    </location>
</feature>
<feature type="compositionally biased region" description="Acidic residues" evidence="1">
    <location>
        <begin position="95"/>
        <end position="105"/>
    </location>
</feature>
<name>R9ADC9_WALI9</name>
<dbReference type="KEGG" id="wic:J056_001006"/>
<dbReference type="RefSeq" id="XP_009268909.1">
    <property type="nucleotide sequence ID" value="XM_009270634.1"/>
</dbReference>
<dbReference type="HOGENOM" id="CLU_1161921_0_0_1"/>
<feature type="compositionally biased region" description="Acidic residues" evidence="1">
    <location>
        <begin position="120"/>
        <end position="134"/>
    </location>
</feature>
<reference evidence="3" key="1">
    <citation type="journal article" date="2013" name="BMC Genomics">
        <title>Genome and transcriptome sequencing of the halophilic fungus Wallemia ichthyophaga: haloadaptations present and absent.</title>
        <authorList>
            <person name="Zajc J."/>
            <person name="Liu Y."/>
            <person name="Dai W."/>
            <person name="Yang Z."/>
            <person name="Hu J."/>
            <person name="Gostincar C."/>
            <person name="Gunde-Cimerman N."/>
        </authorList>
    </citation>
    <scope>NUCLEOTIDE SEQUENCE [LARGE SCALE GENOMIC DNA]</scope>
    <source>
        <strain evidence="3">EXF-994 / CBS 113033</strain>
    </source>
</reference>
<evidence type="ECO:0000313" key="3">
    <source>
        <dbReference type="Proteomes" id="UP000014064"/>
    </source>
</evidence>
<evidence type="ECO:0000313" key="2">
    <source>
        <dbReference type="EMBL" id="EOR00120.1"/>
    </source>
</evidence>
<proteinExistence type="predicted"/>
<accession>R9ADC9</accession>
<feature type="region of interest" description="Disordered" evidence="1">
    <location>
        <begin position="174"/>
        <end position="239"/>
    </location>
</feature>
<feature type="compositionally biased region" description="Basic and acidic residues" evidence="1">
    <location>
        <begin position="42"/>
        <end position="51"/>
    </location>
</feature>
<organism evidence="2 3">
    <name type="scientific">Wallemia ichthyophaga (strain EXF-994 / CBS 113033)</name>
    <dbReference type="NCBI Taxonomy" id="1299270"/>
    <lineage>
        <taxon>Eukaryota</taxon>
        <taxon>Fungi</taxon>
        <taxon>Dikarya</taxon>
        <taxon>Basidiomycota</taxon>
        <taxon>Wallemiomycotina</taxon>
        <taxon>Wallemiomycetes</taxon>
        <taxon>Wallemiales</taxon>
        <taxon>Wallemiaceae</taxon>
        <taxon>Wallemia</taxon>
    </lineage>
</organism>
<evidence type="ECO:0000256" key="1">
    <source>
        <dbReference type="SAM" id="MobiDB-lite"/>
    </source>
</evidence>
<dbReference type="OrthoDB" id="3365922at2759"/>
<protein>
    <submittedName>
        <fullName evidence="2">Uncharacterized protein</fullName>
    </submittedName>
</protein>
<dbReference type="OMA" id="YEKHEEH"/>
<feature type="compositionally biased region" description="Basic and acidic residues" evidence="1">
    <location>
        <begin position="106"/>
        <end position="119"/>
    </location>
</feature>
<dbReference type="GeneID" id="20373958"/>
<keyword evidence="3" id="KW-1185">Reference proteome</keyword>
<gene>
    <name evidence="2" type="ORF">J056_001006</name>
</gene>
<dbReference type="AlphaFoldDB" id="R9ADC9"/>
<feature type="compositionally biased region" description="Basic and acidic residues" evidence="1">
    <location>
        <begin position="210"/>
        <end position="231"/>
    </location>
</feature>
<dbReference type="Proteomes" id="UP000014064">
    <property type="component" value="Unassembled WGS sequence"/>
</dbReference>